<evidence type="ECO:0008006" key="12">
    <source>
        <dbReference type="Google" id="ProtNLM"/>
    </source>
</evidence>
<comment type="caution">
    <text evidence="10">The sequence shown here is derived from an EMBL/GenBank/DDBJ whole genome shotgun (WGS) entry which is preliminary data.</text>
</comment>
<evidence type="ECO:0000313" key="10">
    <source>
        <dbReference type="EMBL" id="CAG2054705.1"/>
    </source>
</evidence>
<dbReference type="PROSITE" id="PS00107">
    <property type="entry name" value="PROTEIN_KINASE_ATP"/>
    <property type="match status" value="1"/>
</dbReference>
<evidence type="ECO:0000313" key="11">
    <source>
        <dbReference type="Proteomes" id="UP001153148"/>
    </source>
</evidence>
<evidence type="ECO:0000256" key="1">
    <source>
        <dbReference type="ARBA" id="ARBA00022527"/>
    </source>
</evidence>
<evidence type="ECO:0000259" key="8">
    <source>
        <dbReference type="PROSITE" id="PS50011"/>
    </source>
</evidence>
<name>A0ABN7NFQ5_TIMPD</name>
<evidence type="ECO:0000256" key="6">
    <source>
        <dbReference type="PROSITE-ProRule" id="PRU10141"/>
    </source>
</evidence>
<feature type="binding site" evidence="6">
    <location>
        <position position="58"/>
    </location>
    <ligand>
        <name>ATP</name>
        <dbReference type="ChEBI" id="CHEBI:30616"/>
    </ligand>
</feature>
<dbReference type="InterPro" id="IPR000961">
    <property type="entry name" value="AGC-kinase_C"/>
</dbReference>
<feature type="non-terminal residue" evidence="10">
    <location>
        <position position="1"/>
    </location>
</feature>
<feature type="domain" description="AGC-kinase C-terminal" evidence="9">
    <location>
        <begin position="245"/>
        <end position="268"/>
    </location>
</feature>
<sequence length="268" mass="30194">SEDCETVQLSEQNVNTGKEKTGPQDFELRKVLGKGGYGKVFQVRKVTGQDSGTIFAMKVLRKASIVRNQKDTAHTKAERNILEAVKHPFIVDLIYAFQTGGKLYLILEYLSGGELFMHLEREGIFLEDTACFYLSEIILALEHLHIQGIIYRAPEILTRSGHGKAVDWWSLGALMYDMLTGAPPFTAENRKKTIEKILKGKLNLPPYLTPDARDLIRKLLKRQVSQRLGSALGDGEAIKVHPFFKHISWADVVSRKLEPPFKPSLVSF</sequence>
<dbReference type="Proteomes" id="UP001153148">
    <property type="component" value="Unassembled WGS sequence"/>
</dbReference>
<evidence type="ECO:0000259" key="9">
    <source>
        <dbReference type="PROSITE" id="PS51285"/>
    </source>
</evidence>
<evidence type="ECO:0000256" key="7">
    <source>
        <dbReference type="SAM" id="MobiDB-lite"/>
    </source>
</evidence>
<dbReference type="Gene3D" id="1.10.510.10">
    <property type="entry name" value="Transferase(Phosphotransferase) domain 1"/>
    <property type="match status" value="2"/>
</dbReference>
<dbReference type="PROSITE" id="PS51285">
    <property type="entry name" value="AGC_KINASE_CTER"/>
    <property type="match status" value="1"/>
</dbReference>
<keyword evidence="1" id="KW-0723">Serine/threonine-protein kinase</keyword>
<organism evidence="10 11">
    <name type="scientific">Timema podura</name>
    <name type="common">Walking stick</name>
    <dbReference type="NCBI Taxonomy" id="61482"/>
    <lineage>
        <taxon>Eukaryota</taxon>
        <taxon>Metazoa</taxon>
        <taxon>Ecdysozoa</taxon>
        <taxon>Arthropoda</taxon>
        <taxon>Hexapoda</taxon>
        <taxon>Insecta</taxon>
        <taxon>Pterygota</taxon>
        <taxon>Neoptera</taxon>
        <taxon>Polyneoptera</taxon>
        <taxon>Phasmatodea</taxon>
        <taxon>Timematodea</taxon>
        <taxon>Timematoidea</taxon>
        <taxon>Timematidae</taxon>
        <taxon>Timema</taxon>
    </lineage>
</organism>
<dbReference type="EMBL" id="CAJPIN010001633">
    <property type="protein sequence ID" value="CAG2054705.1"/>
    <property type="molecule type" value="Genomic_DNA"/>
</dbReference>
<evidence type="ECO:0000256" key="4">
    <source>
        <dbReference type="ARBA" id="ARBA00022777"/>
    </source>
</evidence>
<evidence type="ECO:0000256" key="3">
    <source>
        <dbReference type="ARBA" id="ARBA00022741"/>
    </source>
</evidence>
<feature type="compositionally biased region" description="Polar residues" evidence="7">
    <location>
        <begin position="7"/>
        <end position="16"/>
    </location>
</feature>
<keyword evidence="5 6" id="KW-0067">ATP-binding</keyword>
<proteinExistence type="predicted"/>
<dbReference type="Pfam" id="PF00069">
    <property type="entry name" value="Pkinase"/>
    <property type="match status" value="1"/>
</dbReference>
<accession>A0ABN7NFQ5</accession>
<evidence type="ECO:0000256" key="2">
    <source>
        <dbReference type="ARBA" id="ARBA00022679"/>
    </source>
</evidence>
<feature type="domain" description="Protein kinase" evidence="8">
    <location>
        <begin position="26"/>
        <end position="244"/>
    </location>
</feature>
<dbReference type="InterPro" id="IPR017441">
    <property type="entry name" value="Protein_kinase_ATP_BS"/>
</dbReference>
<gene>
    <name evidence="10" type="ORF">TPAB3V08_LOCUS1726</name>
</gene>
<keyword evidence="3 6" id="KW-0547">Nucleotide-binding</keyword>
<dbReference type="Gene3D" id="3.30.200.20">
    <property type="entry name" value="Phosphorylase Kinase, domain 1"/>
    <property type="match status" value="1"/>
</dbReference>
<dbReference type="InterPro" id="IPR000719">
    <property type="entry name" value="Prot_kinase_dom"/>
</dbReference>
<evidence type="ECO:0000256" key="5">
    <source>
        <dbReference type="ARBA" id="ARBA00022840"/>
    </source>
</evidence>
<dbReference type="InterPro" id="IPR011009">
    <property type="entry name" value="Kinase-like_dom_sf"/>
</dbReference>
<dbReference type="PANTHER" id="PTHR24351">
    <property type="entry name" value="RIBOSOMAL PROTEIN S6 KINASE"/>
    <property type="match status" value="1"/>
</dbReference>
<protein>
    <recommendedName>
        <fullName evidence="12">Protein kinase domain-containing protein</fullName>
    </recommendedName>
</protein>
<keyword evidence="2" id="KW-0808">Transferase</keyword>
<dbReference type="SUPFAM" id="SSF56112">
    <property type="entry name" value="Protein kinase-like (PK-like)"/>
    <property type="match status" value="1"/>
</dbReference>
<keyword evidence="4" id="KW-0418">Kinase</keyword>
<feature type="region of interest" description="Disordered" evidence="7">
    <location>
        <begin position="1"/>
        <end position="22"/>
    </location>
</feature>
<reference evidence="10" key="1">
    <citation type="submission" date="2021-03" db="EMBL/GenBank/DDBJ databases">
        <authorList>
            <person name="Tran Van P."/>
        </authorList>
    </citation>
    <scope>NUCLEOTIDE SEQUENCE</scope>
</reference>
<keyword evidence="11" id="KW-1185">Reference proteome</keyword>
<dbReference type="PROSITE" id="PS50011">
    <property type="entry name" value="PROTEIN_KINASE_DOM"/>
    <property type="match status" value="1"/>
</dbReference>